<evidence type="ECO:0000313" key="1">
    <source>
        <dbReference type="EMBL" id="JAE16791.1"/>
    </source>
</evidence>
<name>A0A0A9G2M1_ARUDO</name>
<organism evidence="1">
    <name type="scientific">Arundo donax</name>
    <name type="common">Giant reed</name>
    <name type="synonym">Donax arundinaceus</name>
    <dbReference type="NCBI Taxonomy" id="35708"/>
    <lineage>
        <taxon>Eukaryota</taxon>
        <taxon>Viridiplantae</taxon>
        <taxon>Streptophyta</taxon>
        <taxon>Embryophyta</taxon>
        <taxon>Tracheophyta</taxon>
        <taxon>Spermatophyta</taxon>
        <taxon>Magnoliopsida</taxon>
        <taxon>Liliopsida</taxon>
        <taxon>Poales</taxon>
        <taxon>Poaceae</taxon>
        <taxon>PACMAD clade</taxon>
        <taxon>Arundinoideae</taxon>
        <taxon>Arundineae</taxon>
        <taxon>Arundo</taxon>
    </lineage>
</organism>
<accession>A0A0A9G2M1</accession>
<dbReference type="AlphaFoldDB" id="A0A0A9G2M1"/>
<proteinExistence type="predicted"/>
<reference evidence="1" key="1">
    <citation type="submission" date="2014-09" db="EMBL/GenBank/DDBJ databases">
        <authorList>
            <person name="Magalhaes I.L.F."/>
            <person name="Oliveira U."/>
            <person name="Santos F.R."/>
            <person name="Vidigal T.H.D.A."/>
            <person name="Brescovit A.D."/>
            <person name="Santos A.J."/>
        </authorList>
    </citation>
    <scope>NUCLEOTIDE SEQUENCE</scope>
    <source>
        <tissue evidence="1">Shoot tissue taken approximately 20 cm above the soil surface</tissue>
    </source>
</reference>
<protein>
    <submittedName>
        <fullName evidence="1">Uncharacterized protein</fullName>
    </submittedName>
</protein>
<dbReference type="EMBL" id="GBRH01181105">
    <property type="protein sequence ID" value="JAE16791.1"/>
    <property type="molecule type" value="Transcribed_RNA"/>
</dbReference>
<reference evidence="1" key="2">
    <citation type="journal article" date="2015" name="Data Brief">
        <title>Shoot transcriptome of the giant reed, Arundo donax.</title>
        <authorList>
            <person name="Barrero R.A."/>
            <person name="Guerrero F.D."/>
            <person name="Moolhuijzen P."/>
            <person name="Goolsby J.A."/>
            <person name="Tidwell J."/>
            <person name="Bellgard S.E."/>
            <person name="Bellgard M.I."/>
        </authorList>
    </citation>
    <scope>NUCLEOTIDE SEQUENCE</scope>
    <source>
        <tissue evidence="1">Shoot tissue taken approximately 20 cm above the soil surface</tissue>
    </source>
</reference>
<sequence>MLKISNDALKCLRLFLLANNYASLLECLRDKRPLGHRHLLR</sequence>